<evidence type="ECO:0000256" key="4">
    <source>
        <dbReference type="ARBA" id="ARBA00022692"/>
    </source>
</evidence>
<evidence type="ECO:0000256" key="10">
    <source>
        <dbReference type="ARBA" id="ARBA00025276"/>
    </source>
</evidence>
<evidence type="ECO:0000256" key="11">
    <source>
        <dbReference type="SAM" id="Coils"/>
    </source>
</evidence>
<dbReference type="Pfam" id="PF06159">
    <property type="entry name" value="TRAPPC13_N"/>
    <property type="match status" value="1"/>
</dbReference>
<dbReference type="Gene3D" id="3.30.70.330">
    <property type="match status" value="1"/>
</dbReference>
<dbReference type="PANTHER" id="PTHR32198">
    <property type="entry name" value="MITOCHONDRIAL ESCAPE PROTEIN 2"/>
    <property type="match status" value="1"/>
</dbReference>
<dbReference type="Gene3D" id="3.40.50.300">
    <property type="entry name" value="P-loop containing nucleotide triphosphate hydrolases"/>
    <property type="match status" value="1"/>
</dbReference>
<evidence type="ECO:0000256" key="8">
    <source>
        <dbReference type="ARBA" id="ARBA00023128"/>
    </source>
</evidence>
<keyword evidence="11" id="KW-0175">Coiled coil</keyword>
<evidence type="ECO:0000256" key="6">
    <source>
        <dbReference type="ARBA" id="ARBA00022946"/>
    </source>
</evidence>
<dbReference type="InterPro" id="IPR027417">
    <property type="entry name" value="P-loop_NTPase"/>
</dbReference>
<gene>
    <name evidence="17" type="ORF">D9756_001759</name>
</gene>
<dbReference type="EMBL" id="JAACJO010000005">
    <property type="protein sequence ID" value="KAF5358522.1"/>
    <property type="molecule type" value="Genomic_DNA"/>
</dbReference>
<feature type="domain" description="Trafficking protein particle complex subunit 13 middle" evidence="16">
    <location>
        <begin position="1293"/>
        <end position="1427"/>
    </location>
</feature>
<dbReference type="GO" id="GO:0003676">
    <property type="term" value="F:nucleic acid binding"/>
    <property type="evidence" value="ECO:0007669"/>
    <property type="project" value="InterPro"/>
</dbReference>
<keyword evidence="6" id="KW-0809">Transit peptide</keyword>
<dbReference type="InterPro" id="IPR055427">
    <property type="entry name" value="TRAPPC13_N"/>
</dbReference>
<feature type="compositionally biased region" description="Polar residues" evidence="12">
    <location>
        <begin position="1579"/>
        <end position="1594"/>
    </location>
</feature>
<comment type="function">
    <text evidence="10">Plays a role in maintaining the mitochondrial genome and in controlling the mtDNA escape. Involved in the regulation of mtDNA nucleotide structure and number. May have a dispensable role in early maturation of pre-rRNA.</text>
</comment>
<dbReference type="SUPFAM" id="SSF54928">
    <property type="entry name" value="RNA-binding domain, RBD"/>
    <property type="match status" value="1"/>
</dbReference>
<evidence type="ECO:0000259" key="15">
    <source>
        <dbReference type="Pfam" id="PF10443"/>
    </source>
</evidence>
<feature type="transmembrane region" description="Helical" evidence="13">
    <location>
        <begin position="1068"/>
        <end position="1090"/>
    </location>
</feature>
<feature type="compositionally biased region" description="Low complexity" evidence="12">
    <location>
        <begin position="1460"/>
        <end position="1472"/>
    </location>
</feature>
<evidence type="ECO:0000256" key="5">
    <source>
        <dbReference type="ARBA" id="ARBA00022792"/>
    </source>
</evidence>
<keyword evidence="8" id="KW-0496">Mitochondrion</keyword>
<dbReference type="SUPFAM" id="SSF52540">
    <property type="entry name" value="P-loop containing nucleoside triphosphate hydrolases"/>
    <property type="match status" value="1"/>
</dbReference>
<dbReference type="InterPro" id="IPR012677">
    <property type="entry name" value="Nucleotide-bd_a/b_plait_sf"/>
</dbReference>
<feature type="compositionally biased region" description="Low complexity" evidence="12">
    <location>
        <begin position="1597"/>
        <end position="1610"/>
    </location>
</feature>
<keyword evidence="5" id="KW-0999">Mitochondrion inner membrane</keyword>
<dbReference type="Proteomes" id="UP000559027">
    <property type="component" value="Unassembled WGS sequence"/>
</dbReference>
<comment type="caution">
    <text evidence="17">The sequence shown here is derived from an EMBL/GenBank/DDBJ whole genome shotgun (WGS) entry which is preliminary data.</text>
</comment>
<feature type="transmembrane region" description="Helical" evidence="13">
    <location>
        <begin position="892"/>
        <end position="910"/>
    </location>
</feature>
<feature type="region of interest" description="Disordered" evidence="12">
    <location>
        <begin position="524"/>
        <end position="548"/>
    </location>
</feature>
<feature type="domain" description="Mitochondrial escape protein 2 C-terminal" evidence="15">
    <location>
        <begin position="325"/>
        <end position="827"/>
    </location>
</feature>
<comment type="subcellular location">
    <subcellularLocation>
        <location evidence="1">Mitochondrion inner membrane</location>
        <topology evidence="1">Single-pass membrane protein</topology>
    </subcellularLocation>
</comment>
<feature type="region of interest" description="Disordered" evidence="12">
    <location>
        <begin position="1426"/>
        <end position="1494"/>
    </location>
</feature>
<feature type="compositionally biased region" description="Low complexity" evidence="12">
    <location>
        <begin position="1480"/>
        <end position="1494"/>
    </location>
</feature>
<evidence type="ECO:0000256" key="9">
    <source>
        <dbReference type="ARBA" id="ARBA00023136"/>
    </source>
</evidence>
<dbReference type="Pfam" id="PF23647">
    <property type="entry name" value="TRAPPC13_M"/>
    <property type="match status" value="1"/>
</dbReference>
<evidence type="ECO:0000256" key="7">
    <source>
        <dbReference type="ARBA" id="ARBA00022989"/>
    </source>
</evidence>
<dbReference type="InterPro" id="IPR018850">
    <property type="entry name" value="Mt_escape_2_C"/>
</dbReference>
<evidence type="ECO:0000313" key="18">
    <source>
        <dbReference type="Proteomes" id="UP000559027"/>
    </source>
</evidence>
<feature type="compositionally biased region" description="Basic and acidic residues" evidence="12">
    <location>
        <begin position="538"/>
        <end position="548"/>
    </location>
</feature>
<keyword evidence="9 13" id="KW-0472">Membrane</keyword>
<feature type="region of interest" description="Disordered" evidence="12">
    <location>
        <begin position="1572"/>
        <end position="1610"/>
    </location>
</feature>
<dbReference type="PANTHER" id="PTHR32198:SF2">
    <property type="entry name" value="MITOCHONDRIAL ESCAPE PROTEIN 2"/>
    <property type="match status" value="1"/>
</dbReference>
<dbReference type="InterPro" id="IPR035979">
    <property type="entry name" value="RBD_domain_sf"/>
</dbReference>
<evidence type="ECO:0000256" key="2">
    <source>
        <dbReference type="ARBA" id="ARBA00010320"/>
    </source>
</evidence>
<dbReference type="InterPro" id="IPR055429">
    <property type="entry name" value="TRAPPC13_M"/>
</dbReference>
<name>A0A8H5LIJ8_9AGAR</name>
<reference evidence="17 18" key="1">
    <citation type="journal article" date="2020" name="ISME J.">
        <title>Uncovering the hidden diversity of litter-decomposition mechanisms in mushroom-forming fungi.</title>
        <authorList>
            <person name="Floudas D."/>
            <person name="Bentzer J."/>
            <person name="Ahren D."/>
            <person name="Johansson T."/>
            <person name="Persson P."/>
            <person name="Tunlid A."/>
        </authorList>
    </citation>
    <scope>NUCLEOTIDE SEQUENCE [LARGE SCALE GENOMIC DNA]</scope>
    <source>
        <strain evidence="17 18">CBS 146.42</strain>
    </source>
</reference>
<evidence type="ECO:0000313" key="17">
    <source>
        <dbReference type="EMBL" id="KAF5358522.1"/>
    </source>
</evidence>
<accession>A0A8H5LIJ8</accession>
<evidence type="ECO:0000259" key="16">
    <source>
        <dbReference type="Pfam" id="PF23647"/>
    </source>
</evidence>
<keyword evidence="18" id="KW-1185">Reference proteome</keyword>
<evidence type="ECO:0000256" key="3">
    <source>
        <dbReference type="ARBA" id="ARBA00020222"/>
    </source>
</evidence>
<dbReference type="Pfam" id="PF10443">
    <property type="entry name" value="RNA12"/>
    <property type="match status" value="1"/>
</dbReference>
<keyword evidence="7 13" id="KW-1133">Transmembrane helix</keyword>
<feature type="transmembrane region" description="Helical" evidence="13">
    <location>
        <begin position="949"/>
        <end position="970"/>
    </location>
</feature>
<feature type="region of interest" description="Disordered" evidence="12">
    <location>
        <begin position="1745"/>
        <end position="1782"/>
    </location>
</feature>
<dbReference type="OrthoDB" id="10267654at2759"/>
<feature type="region of interest" description="Disordered" evidence="12">
    <location>
        <begin position="1687"/>
        <end position="1726"/>
    </location>
</feature>
<evidence type="ECO:0000259" key="14">
    <source>
        <dbReference type="Pfam" id="PF06159"/>
    </source>
</evidence>
<feature type="compositionally biased region" description="Low complexity" evidence="12">
    <location>
        <begin position="1746"/>
        <end position="1771"/>
    </location>
</feature>
<keyword evidence="4 13" id="KW-0812">Transmembrane</keyword>
<dbReference type="InterPro" id="IPR039627">
    <property type="entry name" value="Yme2_C"/>
</dbReference>
<sequence length="1863" mass="204970">MAAVRLLARSGRRLYATTSKRTSQQSSTTAPTPAAHGWLFIDSVFPVQLGRWDIRHYLGLLRAPALISDLRDRLDGLTTHNFHVLSLEPTTKDGGVFVKFSYTPSHDESPDSLEQAIRDQLNTNGALPSWVGLTHGNAWLVRGTPWREDLNRFPSPVLQVAFEGPDIHEQKLYHLLRPYGRINDLNAPVPVPAGTPRSATLTFSRPRSAAIARSVMHGLVVDGTTIRINYQKPIQAHAIRDWFSSHPKITLPLLVFLLGSLTYTIFDPIRSFMIQGKLEDWFDYRKYTIYQWLRHNTLDHFKPDTTSTSTSSSDVVVGEEGWKERKQAENSVKAYLTDMPTTVAFIHGPQGSGKTNMVEKRIAELGRPTLIIDCRALLKATTDSQIVGELGTQTGYWPVFTFLNSMSSLVDLASVGLIGQKTGLSSSLSDEIQQMLSIVGKGLHRVYVSHRHNAQKRILKEDHQRKLEQEVRRRQAMIKEGTWHDGRLDCISGNGIMSELGVGDELWDSENDTADSVFTDMKQESLHEEKQQAANKQAAEDSKKKTEADLEATGALPIVVIRNFESKAVGGMGITTKSNSREEVLNVLANWAGSLVENQVAHVIVISDNRENAKRLSRALGPKPLNSIALFDADPASSLAFVKQKLKGAGVDVAFTGDETKYLQILGGRATDLESMIHKVRNGQTVQQAVEEIVTRAVGELRKSAFGDDTDDIKDKSWTSEQAWKMVKVLSTKAEVSYFDILMDFPFKGDENALRGMENAELISIGTQDGRPSTIRPGKPVYRWVFERLVNDTVFRATQEIAFNEKQISNSESSIQKYEDELQRLKSVEELDGGWFRWFLGGRSNIWERERFLLRKLGDANRKVEELDRTNKDLKALIRKTVDCRDAFVSKAWLYPLLGISYFTTHPSLYQSVAPALVKALTVSAGVTFGLVFFTYLPQMAFCALFSGIFSPLTAAVMVLGEAYILVWVIGRPLMLAKVQDRLFDQVMVIQGHERLVAREERSTPKSEIEGALRYLVSLPLNSIPGIGTAMFLMYNGEKQGPGYHARYFELKGWDKQVKEKFVHQRKAAYTAFGAVSVALNVVPILGLVFKLTTTVGAAMWAIVDSPAHLLSLKVMRVSRPEVAGAWQPFFSSSPFFSAHASASILSLQGNTPLPGHPKTLRDLTHASDILTLPSSFGTIQLGQTFSSCLCINNEAPFSVDSIRIRVEMQTVTAKTPLYQTPEPAGTTLATGDTLEYIVGHEIKELGQHVLACTVTYRLPPNVRPIPGASEDPSDPSLHTFRKFYKFIVTNPLAVKTKVHSVRSPTALLTPKEREKIFLEVHIQNITQETMHFEQLSFEPTDEWQVQDPNITDEGQSIFIGSIALMNPQDIRQYVFILSPTSESALRPLAVHTPGSIYPLGKLNIIWRSSYGEPGRLLTSTLTRRIPLINPGPPSSATSQPSQPPASALPPHLKRERTVPSRPQSPHPQSRPTSPPLRLPQSPAPTSQAASAAGSTPFNIDAHLTLRESLPSSFRIQEPFALGFTLHINSMSRSPSTTTRPLLFAIQHVLPAPLTTHVPPPEVSARLMNTSGGHRPDSGFNTPRTTLSPTTSVHHPQLSQSMTSQTTVTQAAQELASPRASLSVLSSGFSTPTATSGRGTPGNAPGTFNYTLARQKLLVASPRQQNFNHDFYATHDDAVAASGTGGDGSLLLHGEEEDGDIIYPPPYPLNPAAPTQSSSGGPTGSIVPIGASSFTLPPLALKPQVIPAHPSSTTASAAHASHSSTSTISSINSDAQENEEQEQQLYASYDFELTYVPMRTGFYGVGGVRVLYLGEADDLVVSEGDTGSLSGLEVQIGKRASDEKRKALIVKEYDVVAELMVSS</sequence>
<dbReference type="GO" id="GO:0005743">
    <property type="term" value="C:mitochondrial inner membrane"/>
    <property type="evidence" value="ECO:0007669"/>
    <property type="project" value="UniProtKB-SubCell"/>
</dbReference>
<proteinExistence type="inferred from homology"/>
<evidence type="ECO:0000256" key="12">
    <source>
        <dbReference type="SAM" id="MobiDB-lite"/>
    </source>
</evidence>
<feature type="domain" description="Trafficking protein particle complex subunit 13 N-terminal" evidence="14">
    <location>
        <begin position="1109"/>
        <end position="1289"/>
    </location>
</feature>
<protein>
    <recommendedName>
        <fullName evidence="3">Mitochondrial escape protein 2</fullName>
    </recommendedName>
</protein>
<comment type="similarity">
    <text evidence="2">Belongs to the YME2 family.</text>
</comment>
<feature type="transmembrane region" description="Helical" evidence="13">
    <location>
        <begin position="917"/>
        <end position="937"/>
    </location>
</feature>
<organism evidence="17 18">
    <name type="scientific">Leucocoprinus leucothites</name>
    <dbReference type="NCBI Taxonomy" id="201217"/>
    <lineage>
        <taxon>Eukaryota</taxon>
        <taxon>Fungi</taxon>
        <taxon>Dikarya</taxon>
        <taxon>Basidiomycota</taxon>
        <taxon>Agaricomycotina</taxon>
        <taxon>Agaricomycetes</taxon>
        <taxon>Agaricomycetidae</taxon>
        <taxon>Agaricales</taxon>
        <taxon>Agaricineae</taxon>
        <taxon>Agaricaceae</taxon>
        <taxon>Leucocoprinus</taxon>
    </lineage>
</organism>
<evidence type="ECO:0000256" key="1">
    <source>
        <dbReference type="ARBA" id="ARBA00004434"/>
    </source>
</evidence>
<feature type="coiled-coil region" evidence="11">
    <location>
        <begin position="801"/>
        <end position="828"/>
    </location>
</feature>
<evidence type="ECO:0000256" key="13">
    <source>
        <dbReference type="SAM" id="Phobius"/>
    </source>
</evidence>